<keyword evidence="1" id="KW-0238">DNA-binding</keyword>
<proteinExistence type="predicted"/>
<dbReference type="Pfam" id="PF23359">
    <property type="entry name" value="Lsr2_DNA-bd"/>
    <property type="match status" value="1"/>
</dbReference>
<gene>
    <name evidence="4" type="ORF">HKK74_20230</name>
</gene>
<dbReference type="InterPro" id="IPR042261">
    <property type="entry name" value="Lsr2-like_dimerization"/>
</dbReference>
<dbReference type="EMBL" id="JABVEC010000015">
    <property type="protein sequence ID" value="MBC6467806.1"/>
    <property type="molecule type" value="Genomic_DNA"/>
</dbReference>
<protein>
    <submittedName>
        <fullName evidence="4">Lsr2 family protein</fullName>
    </submittedName>
</protein>
<dbReference type="InterPro" id="IPR036625">
    <property type="entry name" value="E3-bd_dom_sf"/>
</dbReference>
<dbReference type="Proteomes" id="UP000805614">
    <property type="component" value="Unassembled WGS sequence"/>
</dbReference>
<keyword evidence="5" id="KW-1185">Reference proteome</keyword>
<sequence length="121" mass="13342">MATKVIMVDDFDGYDGEDVAKRDFEIAATKYTIDLGDENFKKLQEVLDALAPYLEKAAEVKQAGRARKSSTDVGPRVRGYSNSDVREWAGREGVEVSARGKIADEVYEKFIAAHPDAKPGD</sequence>
<dbReference type="Pfam" id="PF11774">
    <property type="entry name" value="Lsr2"/>
    <property type="match status" value="1"/>
</dbReference>
<accession>A0ABR7LSI2</accession>
<name>A0ABR7LSI2_9ACTN</name>
<dbReference type="InterPro" id="IPR055370">
    <property type="entry name" value="Lsr2_DNA-bd"/>
</dbReference>
<comment type="caution">
    <text evidence="4">The sequence shown here is derived from an EMBL/GenBank/DDBJ whole genome shotgun (WGS) entry which is preliminary data.</text>
</comment>
<reference evidence="4 5" key="1">
    <citation type="submission" date="2020-06" db="EMBL/GenBank/DDBJ databases">
        <title>Actinomadura xiongansis sp. nov., isolated from soil of Baiyangdian.</title>
        <authorList>
            <person name="Zhang X."/>
        </authorList>
    </citation>
    <scope>NUCLEOTIDE SEQUENCE [LARGE SCALE GENOMIC DNA]</scope>
    <source>
        <strain evidence="4 5">HBUM206468</strain>
    </source>
</reference>
<dbReference type="Gene3D" id="4.10.320.10">
    <property type="entry name" value="E3-binding domain"/>
    <property type="match status" value="1"/>
</dbReference>
<evidence type="ECO:0000259" key="2">
    <source>
        <dbReference type="Pfam" id="PF11774"/>
    </source>
</evidence>
<dbReference type="Gene3D" id="3.30.60.230">
    <property type="entry name" value="Lsr2, dimerization domain"/>
    <property type="match status" value="1"/>
</dbReference>
<evidence type="ECO:0000256" key="1">
    <source>
        <dbReference type="ARBA" id="ARBA00023125"/>
    </source>
</evidence>
<evidence type="ECO:0000259" key="3">
    <source>
        <dbReference type="Pfam" id="PF23359"/>
    </source>
</evidence>
<dbReference type="InterPro" id="IPR024412">
    <property type="entry name" value="Lsr2_dim_dom"/>
</dbReference>
<dbReference type="RefSeq" id="WP_187244827.1">
    <property type="nucleotide sequence ID" value="NZ_BAAAOK010000001.1"/>
</dbReference>
<organism evidence="4 5">
    <name type="scientific">Actinomadura alba</name>
    <dbReference type="NCBI Taxonomy" id="406431"/>
    <lineage>
        <taxon>Bacteria</taxon>
        <taxon>Bacillati</taxon>
        <taxon>Actinomycetota</taxon>
        <taxon>Actinomycetes</taxon>
        <taxon>Streptosporangiales</taxon>
        <taxon>Thermomonosporaceae</taxon>
        <taxon>Actinomadura</taxon>
    </lineage>
</organism>
<feature type="domain" description="Lsr2 dimerization" evidence="2">
    <location>
        <begin position="1"/>
        <end position="60"/>
    </location>
</feature>
<evidence type="ECO:0000313" key="5">
    <source>
        <dbReference type="Proteomes" id="UP000805614"/>
    </source>
</evidence>
<feature type="domain" description="Lsr2 DNA-binding" evidence="3">
    <location>
        <begin position="79"/>
        <end position="113"/>
    </location>
</feature>
<evidence type="ECO:0000313" key="4">
    <source>
        <dbReference type="EMBL" id="MBC6467806.1"/>
    </source>
</evidence>